<dbReference type="PANTHER" id="PTHR43435">
    <property type="entry name" value="RIBULOKINASE"/>
    <property type="match status" value="1"/>
</dbReference>
<dbReference type="Proteomes" id="UP001569177">
    <property type="component" value="Unassembled WGS sequence"/>
</dbReference>
<dbReference type="PIRSF" id="PIRSF000538">
    <property type="entry name" value="GlpK"/>
    <property type="match status" value="1"/>
</dbReference>
<comment type="catalytic activity">
    <reaction evidence="7">
        <text>D-ribulose + ATP = D-ribulose 5-phosphate + ADP + H(+)</text>
        <dbReference type="Rhea" id="RHEA:17601"/>
        <dbReference type="ChEBI" id="CHEBI:15378"/>
        <dbReference type="ChEBI" id="CHEBI:17173"/>
        <dbReference type="ChEBI" id="CHEBI:30616"/>
        <dbReference type="ChEBI" id="CHEBI:58121"/>
        <dbReference type="ChEBI" id="CHEBI:456216"/>
        <dbReference type="EC" id="2.7.1.16"/>
    </reaction>
</comment>
<dbReference type="HAMAP" id="MF_00520">
    <property type="entry name" value="Ribulokinase"/>
    <property type="match status" value="1"/>
</dbReference>
<evidence type="ECO:0000256" key="9">
    <source>
        <dbReference type="RuleBase" id="RU003455"/>
    </source>
</evidence>
<dbReference type="InterPro" id="IPR000577">
    <property type="entry name" value="Carb_kinase_FGGY"/>
</dbReference>
<evidence type="ECO:0000256" key="7">
    <source>
        <dbReference type="HAMAP-Rule" id="MF_00520"/>
    </source>
</evidence>
<evidence type="ECO:0000259" key="10">
    <source>
        <dbReference type="Pfam" id="PF00370"/>
    </source>
</evidence>
<reference evidence="12 13" key="1">
    <citation type="submission" date="2024-06" db="EMBL/GenBank/DDBJ databases">
        <authorList>
            <person name="Steensen K."/>
            <person name="Seneca J."/>
            <person name="Bartlau N."/>
            <person name="Yu A.X."/>
            <person name="Polz M.F."/>
        </authorList>
    </citation>
    <scope>NUCLEOTIDE SEQUENCE [LARGE SCALE GENOMIC DNA]</scope>
    <source>
        <strain evidence="12 13">5S240</strain>
    </source>
</reference>
<keyword evidence="6 7" id="KW-0119">Carbohydrate metabolism</keyword>
<dbReference type="InterPro" id="IPR018484">
    <property type="entry name" value="FGGY_N"/>
</dbReference>
<comment type="caution">
    <text evidence="12">The sequence shown here is derived from an EMBL/GenBank/DDBJ whole genome shotgun (WGS) entry which is preliminary data.</text>
</comment>
<evidence type="ECO:0000256" key="6">
    <source>
        <dbReference type="ARBA" id="ARBA00023277"/>
    </source>
</evidence>
<dbReference type="Gene3D" id="3.30.420.40">
    <property type="match status" value="1"/>
</dbReference>
<evidence type="ECO:0000256" key="1">
    <source>
        <dbReference type="ARBA" id="ARBA00022679"/>
    </source>
</evidence>
<dbReference type="Pfam" id="PF00370">
    <property type="entry name" value="FGGY_N"/>
    <property type="match status" value="1"/>
</dbReference>
<gene>
    <name evidence="7" type="primary">araB</name>
    <name evidence="12" type="ORF">ACED24_15785</name>
</gene>
<keyword evidence="4 7" id="KW-0067">ATP-binding</keyword>
<dbReference type="RefSeq" id="WP_017058037.1">
    <property type="nucleotide sequence ID" value="NZ_JBGONX010000019.1"/>
</dbReference>
<evidence type="ECO:0000256" key="8">
    <source>
        <dbReference type="NCBIfam" id="TIGR01234"/>
    </source>
</evidence>
<dbReference type="Pfam" id="PF02782">
    <property type="entry name" value="FGGY_C"/>
    <property type="match status" value="1"/>
</dbReference>
<dbReference type="CDD" id="cd07781">
    <property type="entry name" value="ASKHA_NBD_FGGY_L-RBK"/>
    <property type="match status" value="1"/>
</dbReference>
<dbReference type="InterPro" id="IPR005929">
    <property type="entry name" value="Ribulokinase"/>
</dbReference>
<dbReference type="NCBIfam" id="TIGR01234">
    <property type="entry name" value="L-ribulokinase"/>
    <property type="match status" value="1"/>
</dbReference>
<keyword evidence="1 7" id="KW-0808">Transferase</keyword>
<evidence type="ECO:0000259" key="11">
    <source>
        <dbReference type="Pfam" id="PF02782"/>
    </source>
</evidence>
<evidence type="ECO:0000313" key="12">
    <source>
        <dbReference type="EMBL" id="MEZ8091520.1"/>
    </source>
</evidence>
<feature type="domain" description="Carbohydrate kinase FGGY N-terminal" evidence="10">
    <location>
        <begin position="11"/>
        <end position="287"/>
    </location>
</feature>
<keyword evidence="3 7" id="KW-0418">Kinase</keyword>
<evidence type="ECO:0000313" key="13">
    <source>
        <dbReference type="Proteomes" id="UP001569177"/>
    </source>
</evidence>
<comment type="catalytic activity">
    <reaction evidence="7 9">
        <text>L-ribulose + ATP = L-ribulose 5-phosphate + ADP + H(+)</text>
        <dbReference type="Rhea" id="RHEA:22072"/>
        <dbReference type="ChEBI" id="CHEBI:15378"/>
        <dbReference type="ChEBI" id="CHEBI:16880"/>
        <dbReference type="ChEBI" id="CHEBI:30616"/>
        <dbReference type="ChEBI" id="CHEBI:58226"/>
        <dbReference type="ChEBI" id="CHEBI:456216"/>
        <dbReference type="EC" id="2.7.1.16"/>
    </reaction>
</comment>
<keyword evidence="13" id="KW-1185">Reference proteome</keyword>
<keyword evidence="5 7" id="KW-0054">Arabinose catabolism</keyword>
<dbReference type="GO" id="GO:0008741">
    <property type="term" value="F:ribulokinase activity"/>
    <property type="evidence" value="ECO:0007669"/>
    <property type="project" value="UniProtKB-EC"/>
</dbReference>
<proteinExistence type="inferred from homology"/>
<dbReference type="PANTHER" id="PTHR43435:SF4">
    <property type="entry name" value="FGGY CARBOHYDRATE KINASE DOMAIN-CONTAINING PROTEIN"/>
    <property type="match status" value="1"/>
</dbReference>
<feature type="domain" description="Carbohydrate kinase FGGY C-terminal" evidence="11">
    <location>
        <begin position="296"/>
        <end position="507"/>
    </location>
</feature>
<evidence type="ECO:0000256" key="5">
    <source>
        <dbReference type="ARBA" id="ARBA00022935"/>
    </source>
</evidence>
<keyword evidence="2 7" id="KW-0547">Nucleotide-binding</keyword>
<dbReference type="EMBL" id="JBGOOJ010000015">
    <property type="protein sequence ID" value="MEZ8091520.1"/>
    <property type="molecule type" value="Genomic_DNA"/>
</dbReference>
<dbReference type="EC" id="2.7.1.16" evidence="7 8"/>
<evidence type="ECO:0000256" key="3">
    <source>
        <dbReference type="ARBA" id="ARBA00022777"/>
    </source>
</evidence>
<sequence length="567" mass="61871">MDTLKTHQQHVIGLDFGSDSVRALVVNADTGKEVSSSVVYYPRWIKGLYCQPDQSQFRHHPQDYLDAMTDAIQEVLSTVSPTVTSSVVGIGVDTTGSTPAPIDENGTILALLPEFENSPNAMFVLWKDHTSVTKADLINELAHSGTYTDYTRYIGGVYSSEWFWAKAAWVSEQDEQIAKRAYSWVELCDWIPATLSGNQHPQKLRRSICAAGHKAMWHDSWGGLPDQAFLSAISPTLDGIRDRMFSDVFTSDQAAGYLSKEWAERLGLPEGIAIAIGEFDCHMGAVGAGAGANDLVKVIGTSTCDILMVEAEQVGDRTIHGICGQVEGSAMPELLALEAGQSAFGDMYAWFKNVLMWPLQAYVERNPDFALTAEEIASDLLPMLSEAAEQQGIDQYTPVAMDWLNGRRTPYANQRLKGAICDLNLGSASPAIFSALVESTAHGAKAIVDCFIEQDVTVERVIAIGGIAQKSPYVMQMCADVIGREIVVVESEQCCALGAAIFAAVAAGVYPNTKAAQSVMASPVRQAYLPHPEVQAMRAERYATYRQLGQHMEQLAEFHQSQERDNV</sequence>
<name>A0ABV4LI25_9VIBR</name>
<comment type="pathway">
    <text evidence="7 9">Carbohydrate degradation; L-arabinose degradation via L-ribulose; D-xylulose 5-phosphate from L-arabinose (bacterial route): step 2/3.</text>
</comment>
<organism evidence="12 13">
    <name type="scientific">Vibrio kanaloae</name>
    <dbReference type="NCBI Taxonomy" id="170673"/>
    <lineage>
        <taxon>Bacteria</taxon>
        <taxon>Pseudomonadati</taxon>
        <taxon>Pseudomonadota</taxon>
        <taxon>Gammaproteobacteria</taxon>
        <taxon>Vibrionales</taxon>
        <taxon>Vibrionaceae</taxon>
        <taxon>Vibrio</taxon>
    </lineage>
</organism>
<comment type="similarity">
    <text evidence="7 9">Belongs to the ribulokinase family.</text>
</comment>
<protein>
    <recommendedName>
        <fullName evidence="7 8">Ribulokinase</fullName>
        <ecNumber evidence="7 8">2.7.1.16</ecNumber>
    </recommendedName>
</protein>
<evidence type="ECO:0000256" key="2">
    <source>
        <dbReference type="ARBA" id="ARBA00022741"/>
    </source>
</evidence>
<dbReference type="InterPro" id="IPR018485">
    <property type="entry name" value="FGGY_C"/>
</dbReference>
<accession>A0ABV4LI25</accession>
<dbReference type="NCBIfam" id="NF003154">
    <property type="entry name" value="PRK04123.1"/>
    <property type="match status" value="1"/>
</dbReference>
<dbReference type="SUPFAM" id="SSF53067">
    <property type="entry name" value="Actin-like ATPase domain"/>
    <property type="match status" value="2"/>
</dbReference>
<dbReference type="Gene3D" id="1.20.58.2240">
    <property type="match status" value="1"/>
</dbReference>
<evidence type="ECO:0000256" key="4">
    <source>
        <dbReference type="ARBA" id="ARBA00022840"/>
    </source>
</evidence>
<dbReference type="InterPro" id="IPR043129">
    <property type="entry name" value="ATPase_NBD"/>
</dbReference>